<reference evidence="1" key="1">
    <citation type="submission" date="2020-05" db="EMBL/GenBank/DDBJ databases">
        <title>Mycena genomes resolve the evolution of fungal bioluminescence.</title>
        <authorList>
            <person name="Tsai I.J."/>
        </authorList>
    </citation>
    <scope>NUCLEOTIDE SEQUENCE</scope>
    <source>
        <strain evidence="1">160909Yilan</strain>
    </source>
</reference>
<accession>A0A8H6X355</accession>
<dbReference type="AlphaFoldDB" id="A0A8H6X355"/>
<evidence type="ECO:0000313" key="1">
    <source>
        <dbReference type="EMBL" id="KAF7333570.1"/>
    </source>
</evidence>
<keyword evidence="2" id="KW-1185">Reference proteome</keyword>
<sequence length="312" mass="34442">MGNSCLLSTTLSTSIRRRVCVTPDATTSSVIADCFREVFSPPLRYRHPRHHRVASTIAPPAPGAYASCVPSFPRRHFLQSHSVQSPILSFRLSTTSAPSLNRLWLVCGTLRCDSFFVVIPKLSPIPTDWSRCCPTPCRRARVIDTSALYAKTALYHSLTTRPDPRAILRLGALCLGMLGCIELNDLRRQVRAVLCARIDRVGRPPAVLCISGYTHHSVRRTQFWGLIDAWATMVQRGPSNGSQSGLDPATIAGSQSPAFHFSLILITSLGCQIFYFIHRCIAPPSLHAAVRPFLQLSFSEPSNISYILSIQT</sequence>
<evidence type="ECO:0000313" key="2">
    <source>
        <dbReference type="Proteomes" id="UP000623467"/>
    </source>
</evidence>
<dbReference type="Proteomes" id="UP000623467">
    <property type="component" value="Unassembled WGS sequence"/>
</dbReference>
<comment type="caution">
    <text evidence="1">The sequence shown here is derived from an EMBL/GenBank/DDBJ whole genome shotgun (WGS) entry which is preliminary data.</text>
</comment>
<proteinExistence type="predicted"/>
<protein>
    <submittedName>
        <fullName evidence="1">Uncharacterized protein</fullName>
    </submittedName>
</protein>
<dbReference type="EMBL" id="JACAZH010000054">
    <property type="protein sequence ID" value="KAF7333570.1"/>
    <property type="molecule type" value="Genomic_DNA"/>
</dbReference>
<name>A0A8H6X355_9AGAR</name>
<organism evidence="1 2">
    <name type="scientific">Mycena sanguinolenta</name>
    <dbReference type="NCBI Taxonomy" id="230812"/>
    <lineage>
        <taxon>Eukaryota</taxon>
        <taxon>Fungi</taxon>
        <taxon>Dikarya</taxon>
        <taxon>Basidiomycota</taxon>
        <taxon>Agaricomycotina</taxon>
        <taxon>Agaricomycetes</taxon>
        <taxon>Agaricomycetidae</taxon>
        <taxon>Agaricales</taxon>
        <taxon>Marasmiineae</taxon>
        <taxon>Mycenaceae</taxon>
        <taxon>Mycena</taxon>
    </lineage>
</organism>
<gene>
    <name evidence="1" type="ORF">MSAN_02416000</name>
</gene>